<dbReference type="EMBL" id="JAHRIQ010093414">
    <property type="protein sequence ID" value="MEQ2251363.1"/>
    <property type="molecule type" value="Genomic_DNA"/>
</dbReference>
<evidence type="ECO:0000313" key="1">
    <source>
        <dbReference type="EMBL" id="MEQ2251363.1"/>
    </source>
</evidence>
<organism evidence="1 2">
    <name type="scientific">Ilyodon furcidens</name>
    <name type="common">goldbreast splitfin</name>
    <dbReference type="NCBI Taxonomy" id="33524"/>
    <lineage>
        <taxon>Eukaryota</taxon>
        <taxon>Metazoa</taxon>
        <taxon>Chordata</taxon>
        <taxon>Craniata</taxon>
        <taxon>Vertebrata</taxon>
        <taxon>Euteleostomi</taxon>
        <taxon>Actinopterygii</taxon>
        <taxon>Neopterygii</taxon>
        <taxon>Teleostei</taxon>
        <taxon>Neoteleostei</taxon>
        <taxon>Acanthomorphata</taxon>
        <taxon>Ovalentaria</taxon>
        <taxon>Atherinomorphae</taxon>
        <taxon>Cyprinodontiformes</taxon>
        <taxon>Goodeidae</taxon>
        <taxon>Ilyodon</taxon>
    </lineage>
</organism>
<protein>
    <submittedName>
        <fullName evidence="1">Uncharacterized protein</fullName>
    </submittedName>
</protein>
<accession>A0ABV0V4E0</accession>
<reference evidence="1 2" key="1">
    <citation type="submission" date="2021-06" db="EMBL/GenBank/DDBJ databases">
        <authorList>
            <person name="Palmer J.M."/>
        </authorList>
    </citation>
    <scope>NUCLEOTIDE SEQUENCE [LARGE SCALE GENOMIC DNA]</scope>
    <source>
        <strain evidence="2">if_2019</strain>
        <tissue evidence="1">Muscle</tissue>
    </source>
</reference>
<comment type="caution">
    <text evidence="1">The sequence shown here is derived from an EMBL/GenBank/DDBJ whole genome shotgun (WGS) entry which is preliminary data.</text>
</comment>
<proteinExistence type="predicted"/>
<name>A0ABV0V4E0_9TELE</name>
<evidence type="ECO:0000313" key="2">
    <source>
        <dbReference type="Proteomes" id="UP001482620"/>
    </source>
</evidence>
<keyword evidence="2" id="KW-1185">Reference proteome</keyword>
<gene>
    <name evidence="1" type="ORF">ILYODFUR_010169</name>
</gene>
<dbReference type="Proteomes" id="UP001482620">
    <property type="component" value="Unassembled WGS sequence"/>
</dbReference>
<sequence>MDSQDVSECSLGCMELQTKYKGRIDTNDIHLVLLSTQQFRYLAGGAAGVARPLVTNCIFSHCHVGH</sequence>